<sequence>MLLTRPEMLTEAQCVVQVSPGAGIITIPRGICSL</sequence>
<gene>
    <name evidence="1" type="ORF">METZ01_LOCUS221497</name>
</gene>
<proteinExistence type="predicted"/>
<accession>A0A382G248</accession>
<evidence type="ECO:0000313" key="1">
    <source>
        <dbReference type="EMBL" id="SVB68643.1"/>
    </source>
</evidence>
<dbReference type="AlphaFoldDB" id="A0A382G248"/>
<name>A0A382G248_9ZZZZ</name>
<reference evidence="1" key="1">
    <citation type="submission" date="2018-05" db="EMBL/GenBank/DDBJ databases">
        <authorList>
            <person name="Lanie J.A."/>
            <person name="Ng W.-L."/>
            <person name="Kazmierczak K.M."/>
            <person name="Andrzejewski T.M."/>
            <person name="Davidsen T.M."/>
            <person name="Wayne K.J."/>
            <person name="Tettelin H."/>
            <person name="Glass J.I."/>
            <person name="Rusch D."/>
            <person name="Podicherti R."/>
            <person name="Tsui H.-C.T."/>
            <person name="Winkler M.E."/>
        </authorList>
    </citation>
    <scope>NUCLEOTIDE SEQUENCE</scope>
</reference>
<dbReference type="EMBL" id="UINC01052842">
    <property type="protein sequence ID" value="SVB68643.1"/>
    <property type="molecule type" value="Genomic_DNA"/>
</dbReference>
<organism evidence="1">
    <name type="scientific">marine metagenome</name>
    <dbReference type="NCBI Taxonomy" id="408172"/>
    <lineage>
        <taxon>unclassified sequences</taxon>
        <taxon>metagenomes</taxon>
        <taxon>ecological metagenomes</taxon>
    </lineage>
</organism>
<protein>
    <submittedName>
        <fullName evidence="1">Uncharacterized protein</fullName>
    </submittedName>
</protein>